<feature type="transmembrane region" description="Helical" evidence="1">
    <location>
        <begin position="36"/>
        <end position="56"/>
    </location>
</feature>
<evidence type="ECO:0000256" key="1">
    <source>
        <dbReference type="SAM" id="Phobius"/>
    </source>
</evidence>
<feature type="transmembrane region" description="Helical" evidence="1">
    <location>
        <begin position="7"/>
        <end position="30"/>
    </location>
</feature>
<evidence type="ECO:0008006" key="3">
    <source>
        <dbReference type="Google" id="ProtNLM"/>
    </source>
</evidence>
<feature type="transmembrane region" description="Helical" evidence="1">
    <location>
        <begin position="97"/>
        <end position="119"/>
    </location>
</feature>
<name>A0A6J4R0U5_9ACTN</name>
<gene>
    <name evidence="2" type="ORF">AVDCRST_MAG25-847</name>
</gene>
<keyword evidence="1" id="KW-0472">Membrane</keyword>
<dbReference type="EMBL" id="CADCVI010000052">
    <property type="protein sequence ID" value="CAA9460858.1"/>
    <property type="molecule type" value="Genomic_DNA"/>
</dbReference>
<accession>A0A6J4R0U5</accession>
<proteinExistence type="predicted"/>
<feature type="transmembrane region" description="Helical" evidence="1">
    <location>
        <begin position="68"/>
        <end position="91"/>
    </location>
</feature>
<evidence type="ECO:0000313" key="2">
    <source>
        <dbReference type="EMBL" id="CAA9460858.1"/>
    </source>
</evidence>
<organism evidence="2">
    <name type="scientific">uncultured Rubrobacteraceae bacterium</name>
    <dbReference type="NCBI Taxonomy" id="349277"/>
    <lineage>
        <taxon>Bacteria</taxon>
        <taxon>Bacillati</taxon>
        <taxon>Actinomycetota</taxon>
        <taxon>Rubrobacteria</taxon>
        <taxon>Rubrobacterales</taxon>
        <taxon>Rubrobacteraceae</taxon>
        <taxon>environmental samples</taxon>
    </lineage>
</organism>
<keyword evidence="1" id="KW-1133">Transmembrane helix</keyword>
<sequence>MSSLLRLTAFGLAAMAVVVLPVVAAVYYFAGATNAGAFAYGVAVGMVVFTAIALTVSLMTGPTTGRRMLFGGLVYVGRLGFAALAIGVPVVVVGWPVVWIICGFAVVYAVENVTVLVVLGMTKSPASSLQGDEAKRRVEA</sequence>
<dbReference type="AlphaFoldDB" id="A0A6J4R0U5"/>
<keyword evidence="1" id="KW-0812">Transmembrane</keyword>
<reference evidence="2" key="1">
    <citation type="submission" date="2020-02" db="EMBL/GenBank/DDBJ databases">
        <authorList>
            <person name="Meier V. D."/>
        </authorList>
    </citation>
    <scope>NUCLEOTIDE SEQUENCE</scope>
    <source>
        <strain evidence="2">AVDCRST_MAG25</strain>
    </source>
</reference>
<protein>
    <recommendedName>
        <fullName evidence="3">ATP synthase protein I2</fullName>
    </recommendedName>
</protein>